<dbReference type="CDD" id="cd01991">
    <property type="entry name" value="Asn_synthase_B_C"/>
    <property type="match status" value="1"/>
</dbReference>
<evidence type="ECO:0000313" key="2">
    <source>
        <dbReference type="EMBL" id="MBC5689820.1"/>
    </source>
</evidence>
<protein>
    <submittedName>
        <fullName evidence="2">Asparagine synthase</fullName>
    </submittedName>
</protein>
<dbReference type="GO" id="GO:0006529">
    <property type="term" value="P:asparagine biosynthetic process"/>
    <property type="evidence" value="ECO:0007669"/>
    <property type="project" value="InterPro"/>
</dbReference>
<dbReference type="GO" id="GO:0004066">
    <property type="term" value="F:asparagine synthase (glutamine-hydrolyzing) activity"/>
    <property type="evidence" value="ECO:0007669"/>
    <property type="project" value="InterPro"/>
</dbReference>
<reference evidence="2" key="1">
    <citation type="submission" date="2020-08" db="EMBL/GenBank/DDBJ databases">
        <title>Genome public.</title>
        <authorList>
            <person name="Liu C."/>
            <person name="Sun Q."/>
        </authorList>
    </citation>
    <scope>NUCLEOTIDE SEQUENCE</scope>
    <source>
        <strain evidence="2">NSJ-55</strain>
    </source>
</reference>
<dbReference type="Gene3D" id="3.40.50.620">
    <property type="entry name" value="HUPs"/>
    <property type="match status" value="1"/>
</dbReference>
<dbReference type="SUPFAM" id="SSF52402">
    <property type="entry name" value="Adenine nucleotide alpha hydrolases-like"/>
    <property type="match status" value="1"/>
</dbReference>
<feature type="domain" description="Asparagine synthetase" evidence="1">
    <location>
        <begin position="67"/>
        <end position="195"/>
    </location>
</feature>
<dbReference type="Proteomes" id="UP000652477">
    <property type="component" value="Unassembled WGS sequence"/>
</dbReference>
<evidence type="ECO:0000259" key="1">
    <source>
        <dbReference type="Pfam" id="PF00733"/>
    </source>
</evidence>
<dbReference type="AlphaFoldDB" id="A0A923RQR4"/>
<dbReference type="InterPro" id="IPR001962">
    <property type="entry name" value="Asn_synthase"/>
</dbReference>
<evidence type="ECO:0000313" key="3">
    <source>
        <dbReference type="Proteomes" id="UP000652477"/>
    </source>
</evidence>
<dbReference type="InterPro" id="IPR014729">
    <property type="entry name" value="Rossmann-like_a/b/a_fold"/>
</dbReference>
<organism evidence="2 3">
    <name type="scientific">Mediterraneibacter hominis</name>
    <dbReference type="NCBI Taxonomy" id="2763054"/>
    <lineage>
        <taxon>Bacteria</taxon>
        <taxon>Bacillati</taxon>
        <taxon>Bacillota</taxon>
        <taxon>Clostridia</taxon>
        <taxon>Lachnospirales</taxon>
        <taxon>Lachnospiraceae</taxon>
        <taxon>Mediterraneibacter</taxon>
    </lineage>
</organism>
<gene>
    <name evidence="2" type="ORF">H8S37_12925</name>
</gene>
<sequence length="316" mass="36447">MEADKVFCMSSYLAFRFIVDKEKVFKEGLEHIDFSPMDEEKQIACDSPKEIEERIKSQLAEKELSNAAILLSGGMDSAILASYMPEGTKAYTARCDACGAIDETERARRYCEEYGLEHHIIDITWQDYLDSIDELMLNDGCPVSSNEPQVYKLAKCIQEDGCDLVIIGDNADAAFGGYDELCCKDWEYHEWVERFTYLKPDRVLKEYVPMEFVFEKYRLPNGKVDFIRCIKNEMAVTSSGAYFNAFRNAGLEYLDPYACMKMSKPLDLARVRRGDSKYHIRELFRERYPDLEVPEKIAMPRAVDQWMAEWGGAVQK</sequence>
<name>A0A923RQR4_9FIRM</name>
<dbReference type="Pfam" id="PF00733">
    <property type="entry name" value="Asn_synthase"/>
    <property type="match status" value="1"/>
</dbReference>
<keyword evidence="3" id="KW-1185">Reference proteome</keyword>
<accession>A0A923RQR4</accession>
<comment type="caution">
    <text evidence="2">The sequence shown here is derived from an EMBL/GenBank/DDBJ whole genome shotgun (WGS) entry which is preliminary data.</text>
</comment>
<dbReference type="EMBL" id="JACOPF010000002">
    <property type="protein sequence ID" value="MBC5689820.1"/>
    <property type="molecule type" value="Genomic_DNA"/>
</dbReference>
<dbReference type="RefSeq" id="WP_186876466.1">
    <property type="nucleotide sequence ID" value="NZ_JACOPF010000002.1"/>
</dbReference>
<proteinExistence type="predicted"/>